<evidence type="ECO:0000256" key="2">
    <source>
        <dbReference type="SAM" id="MobiDB-lite"/>
    </source>
</evidence>
<evidence type="ECO:0000259" key="4">
    <source>
        <dbReference type="PROSITE" id="PS50006"/>
    </source>
</evidence>
<dbReference type="Gene3D" id="2.60.200.20">
    <property type="match status" value="1"/>
</dbReference>
<evidence type="ECO:0000256" key="3">
    <source>
        <dbReference type="SAM" id="Phobius"/>
    </source>
</evidence>
<dbReference type="EMBL" id="CP035495">
    <property type="protein sequence ID" value="QAY62169.1"/>
    <property type="molecule type" value="Genomic_DNA"/>
</dbReference>
<dbReference type="AlphaFoldDB" id="A0A4P6ELM4"/>
<feature type="region of interest" description="Disordered" evidence="2">
    <location>
        <begin position="254"/>
        <end position="290"/>
    </location>
</feature>
<evidence type="ECO:0000256" key="1">
    <source>
        <dbReference type="ARBA" id="ARBA00022553"/>
    </source>
</evidence>
<proteinExistence type="predicted"/>
<dbReference type="RefSeq" id="WP_129202049.1">
    <property type="nucleotide sequence ID" value="NZ_CP035495.1"/>
</dbReference>
<protein>
    <submittedName>
        <fullName evidence="5">FHA domain-containing protein</fullName>
    </submittedName>
</protein>
<evidence type="ECO:0000313" key="6">
    <source>
        <dbReference type="Proteomes" id="UP000291758"/>
    </source>
</evidence>
<feature type="transmembrane region" description="Helical" evidence="3">
    <location>
        <begin position="6"/>
        <end position="27"/>
    </location>
</feature>
<dbReference type="KEGG" id="xyl:ET495_01495"/>
<dbReference type="InterPro" id="IPR043739">
    <property type="entry name" value="DUF5684"/>
</dbReference>
<dbReference type="PROSITE" id="PS50006">
    <property type="entry name" value="FHA_DOMAIN"/>
    <property type="match status" value="1"/>
</dbReference>
<feature type="domain" description="FHA" evidence="4">
    <location>
        <begin position="347"/>
        <end position="401"/>
    </location>
</feature>
<dbReference type="Pfam" id="PF00498">
    <property type="entry name" value="FHA"/>
    <property type="match status" value="1"/>
</dbReference>
<dbReference type="SMART" id="SM00240">
    <property type="entry name" value="FHA"/>
    <property type="match status" value="1"/>
</dbReference>
<dbReference type="OrthoDB" id="3637276at2"/>
<organism evidence="5 6">
    <name type="scientific">Xylanimonas allomyrinae</name>
    <dbReference type="NCBI Taxonomy" id="2509459"/>
    <lineage>
        <taxon>Bacteria</taxon>
        <taxon>Bacillati</taxon>
        <taxon>Actinomycetota</taxon>
        <taxon>Actinomycetes</taxon>
        <taxon>Micrococcales</taxon>
        <taxon>Promicromonosporaceae</taxon>
        <taxon>Xylanimonas</taxon>
    </lineage>
</organism>
<gene>
    <name evidence="5" type="ORF">ET495_01495</name>
</gene>
<keyword evidence="3" id="KW-0472">Membrane</keyword>
<keyword evidence="6" id="KW-1185">Reference proteome</keyword>
<dbReference type="Pfam" id="PF18936">
    <property type="entry name" value="DUF5684"/>
    <property type="match status" value="1"/>
</dbReference>
<keyword evidence="3" id="KW-1133">Transmembrane helix</keyword>
<keyword evidence="3" id="KW-0812">Transmembrane</keyword>
<dbReference type="InterPro" id="IPR000253">
    <property type="entry name" value="FHA_dom"/>
</dbReference>
<sequence>MPGSGAVVWIVACWTAVVVVALVHLWYAAGLARLFRAVGGEPWRAWVPFANEAEVCVCGGEPWWTALLMVVPGVNLYAVVVRARAAHRIGAKLGRGGGATALAVLLPPVWAHVAAGSRPAERAQVARTASPAALPVPVGPVPVGPVPVAPVPVGPAPSLPAPMTPVPAIDASQGGAPATVAAARPLITAPPGVQPMEVLPSGSRLTGTAAASAVPAWAPTAPPTALPPVPASPPVLPPVPAPPTVLPPVPAPPPVLPPVTHPQAPVPTAPAPGTAQPAPAPAPGAAGTGAALPTRASLRAAAAAAQVGGGVEPAVSAVPVAAPAPGAERWVLVFDDGRVLPLKGAAVVLGRRPEAVRAGDVAVALADASRTLSKVHARLERVGDGWVLTDLGSTNGSRVAGPDGRVRAVPASTPTPVPGRFELGDLGLEVRRA</sequence>
<reference evidence="5 6" key="1">
    <citation type="submission" date="2019-01" db="EMBL/GenBank/DDBJ databases">
        <title>Genome sequencing of strain 2JSPR-7.</title>
        <authorList>
            <person name="Heo J."/>
            <person name="Kim S.-J."/>
            <person name="Kim J.-S."/>
            <person name="Hong S.-B."/>
            <person name="Kwon S.-W."/>
        </authorList>
    </citation>
    <scope>NUCLEOTIDE SEQUENCE [LARGE SCALE GENOMIC DNA]</scope>
    <source>
        <strain evidence="5 6">2JSPR-7</strain>
    </source>
</reference>
<feature type="compositionally biased region" description="Low complexity" evidence="2">
    <location>
        <begin position="271"/>
        <end position="290"/>
    </location>
</feature>
<dbReference type="CDD" id="cd00060">
    <property type="entry name" value="FHA"/>
    <property type="match status" value="1"/>
</dbReference>
<accession>A0A4P6ELM4</accession>
<dbReference type="Proteomes" id="UP000291758">
    <property type="component" value="Chromosome"/>
</dbReference>
<feature type="compositionally biased region" description="Pro residues" evidence="2">
    <location>
        <begin position="254"/>
        <end position="270"/>
    </location>
</feature>
<dbReference type="InterPro" id="IPR008984">
    <property type="entry name" value="SMAD_FHA_dom_sf"/>
</dbReference>
<name>A0A4P6ELM4_9MICO</name>
<evidence type="ECO:0000313" key="5">
    <source>
        <dbReference type="EMBL" id="QAY62169.1"/>
    </source>
</evidence>
<keyword evidence="1" id="KW-0597">Phosphoprotein</keyword>
<dbReference type="SUPFAM" id="SSF49879">
    <property type="entry name" value="SMAD/FHA domain"/>
    <property type="match status" value="1"/>
</dbReference>